<keyword evidence="5 17" id="KW-0547">Nucleotide-binding</keyword>
<dbReference type="PROSITE" id="PS00178">
    <property type="entry name" value="AA_TRNA_LIGASE_I"/>
    <property type="match status" value="1"/>
</dbReference>
<dbReference type="PANTHER" id="PTHR43311">
    <property type="entry name" value="GLUTAMATE--TRNA LIGASE"/>
    <property type="match status" value="1"/>
</dbReference>
<evidence type="ECO:0000256" key="6">
    <source>
        <dbReference type="ARBA" id="ARBA00022840"/>
    </source>
</evidence>
<sequence length="546" mass="62679">MKKCIINVQALKHVNNCIINKYFTSSARNKVRVRFAPSPTGHLHLGGLRTALYNYLFAKNHGGTFILRIEDTDRSRVVPDAVEKLERDLKWAGIVPDESPSVGGQFGPYTQSKRLDIYRDQVNHLLETGAAYPCFCSDTRLGLLKKEALRARQVPRYDNKCRHLSLEDRREKLNHSDSYCIRFKLTPNSEPFTDLVFGRVSYDVAQHEGDPVILKSDKYPTYHLANVVDDHFMEISHVLRGVEWQVSTTKHLLMYKEKYVITWLLRAFGWTPPKYAHLPLLMNPDGTKLSKRQGDIRVESFRDGDIFPLALLNYVTHAGGGFHRDLSDEKLRIFSMEELTRLVSTSTCVRLSQFSLERINCNSCQLLPERLPQFNKLELRRQLTVEKDAVNLTNQLRQLVASTFPDRLSCLQLDEDHVRSVLNWGQDRVHKLSDLVHGDLAFLWVMPSPQPIQAREAEVLEEIKQYLVGIPVSQFNKEHLIGWLREFAATSYLPFNKQMKLLRQVLSGLKEGPGVAEMMEILGKDNTLARLDKSISQKVEAEKIKS</sequence>
<dbReference type="GO" id="GO:0004818">
    <property type="term" value="F:glutamate-tRNA ligase activity"/>
    <property type="evidence" value="ECO:0007669"/>
    <property type="project" value="UniProtKB-EC"/>
</dbReference>
<dbReference type="InterPro" id="IPR014729">
    <property type="entry name" value="Rossmann-like_a/b/a_fold"/>
</dbReference>
<comment type="catalytic activity">
    <reaction evidence="16">
        <text>tRNA(Gln) + L-glutamate + ATP = L-glutamyl-tRNA(Gln) + AMP + diphosphate</text>
        <dbReference type="Rhea" id="RHEA:64612"/>
        <dbReference type="Rhea" id="RHEA-COMP:9662"/>
        <dbReference type="Rhea" id="RHEA-COMP:9684"/>
        <dbReference type="ChEBI" id="CHEBI:29985"/>
        <dbReference type="ChEBI" id="CHEBI:30616"/>
        <dbReference type="ChEBI" id="CHEBI:33019"/>
        <dbReference type="ChEBI" id="CHEBI:78442"/>
        <dbReference type="ChEBI" id="CHEBI:78520"/>
        <dbReference type="ChEBI" id="CHEBI:456215"/>
    </reaction>
    <physiologicalReaction direction="left-to-right" evidence="16">
        <dbReference type="Rhea" id="RHEA:64613"/>
    </physiologicalReaction>
</comment>
<dbReference type="FunFam" id="3.40.50.620:FF:000045">
    <property type="entry name" value="Glutamate--tRNA ligase, mitochondrial"/>
    <property type="match status" value="1"/>
</dbReference>
<reference evidence="20" key="1">
    <citation type="submission" date="2020-11" db="EMBL/GenBank/DDBJ databases">
        <authorList>
            <person name="Tran Van P."/>
        </authorList>
    </citation>
    <scope>NUCLEOTIDE SEQUENCE</scope>
</reference>
<dbReference type="InterPro" id="IPR020058">
    <property type="entry name" value="Glu/Gln-tRNA-synth_Ib_cat-dom"/>
</dbReference>
<evidence type="ECO:0000256" key="11">
    <source>
        <dbReference type="ARBA" id="ARBA00044142"/>
    </source>
</evidence>
<dbReference type="PRINTS" id="PR00987">
    <property type="entry name" value="TRNASYNTHGLU"/>
</dbReference>
<feature type="domain" description="Aminoacyl-tRNA synthetase class I anticodon-binding" evidence="19">
    <location>
        <begin position="412"/>
        <end position="535"/>
    </location>
</feature>
<dbReference type="AlphaFoldDB" id="A0A7R9HMP8"/>
<evidence type="ECO:0000256" key="16">
    <source>
        <dbReference type="ARBA" id="ARBA00047689"/>
    </source>
</evidence>
<dbReference type="Pfam" id="PF00749">
    <property type="entry name" value="tRNA-synt_1c"/>
    <property type="match status" value="1"/>
</dbReference>
<dbReference type="Gene3D" id="3.40.50.620">
    <property type="entry name" value="HUPs"/>
    <property type="match status" value="1"/>
</dbReference>
<dbReference type="EMBL" id="OB793596">
    <property type="protein sequence ID" value="CAD7427956.1"/>
    <property type="molecule type" value="Genomic_DNA"/>
</dbReference>
<organism evidence="20">
    <name type="scientific">Timema monikensis</name>
    <dbReference type="NCBI Taxonomy" id="170555"/>
    <lineage>
        <taxon>Eukaryota</taxon>
        <taxon>Metazoa</taxon>
        <taxon>Ecdysozoa</taxon>
        <taxon>Arthropoda</taxon>
        <taxon>Hexapoda</taxon>
        <taxon>Insecta</taxon>
        <taxon>Pterygota</taxon>
        <taxon>Neoptera</taxon>
        <taxon>Polyneoptera</taxon>
        <taxon>Phasmatodea</taxon>
        <taxon>Timematodea</taxon>
        <taxon>Timematoidea</taxon>
        <taxon>Timematidae</taxon>
        <taxon>Timema</taxon>
    </lineage>
</organism>
<dbReference type="GO" id="GO:0050561">
    <property type="term" value="F:glutamate-tRNA(Gln) ligase activity"/>
    <property type="evidence" value="ECO:0007669"/>
    <property type="project" value="UniProtKB-EC"/>
</dbReference>
<evidence type="ECO:0000259" key="18">
    <source>
        <dbReference type="Pfam" id="PF00749"/>
    </source>
</evidence>
<dbReference type="EC" id="6.1.1.17" evidence="3"/>
<evidence type="ECO:0000256" key="13">
    <source>
        <dbReference type="ARBA" id="ARBA00044313"/>
    </source>
</evidence>
<dbReference type="GO" id="GO:0000049">
    <property type="term" value="F:tRNA binding"/>
    <property type="evidence" value="ECO:0007669"/>
    <property type="project" value="InterPro"/>
</dbReference>
<comment type="subcellular location">
    <subcellularLocation>
        <location evidence="1">Mitochondrion</location>
    </subcellularLocation>
</comment>
<evidence type="ECO:0000256" key="12">
    <source>
        <dbReference type="ARBA" id="ARBA00044251"/>
    </source>
</evidence>
<dbReference type="CDD" id="cd00808">
    <property type="entry name" value="GluRS_core"/>
    <property type="match status" value="1"/>
</dbReference>
<dbReference type="InterPro" id="IPR045462">
    <property type="entry name" value="aa-tRNA-synth_I_cd-bd"/>
</dbReference>
<evidence type="ECO:0000256" key="3">
    <source>
        <dbReference type="ARBA" id="ARBA00012835"/>
    </source>
</evidence>
<dbReference type="Gene3D" id="1.10.10.350">
    <property type="match status" value="1"/>
</dbReference>
<evidence type="ECO:0000256" key="10">
    <source>
        <dbReference type="ARBA" id="ARBA00044054"/>
    </source>
</evidence>
<evidence type="ECO:0000256" key="17">
    <source>
        <dbReference type="RuleBase" id="RU363037"/>
    </source>
</evidence>
<evidence type="ECO:0000256" key="14">
    <source>
        <dbReference type="ARBA" id="ARBA00047366"/>
    </source>
</evidence>
<evidence type="ECO:0000256" key="15">
    <source>
        <dbReference type="ARBA" id="ARBA00047479"/>
    </source>
</evidence>
<dbReference type="InterPro" id="IPR000924">
    <property type="entry name" value="Glu/Gln-tRNA-synth"/>
</dbReference>
<dbReference type="GO" id="GO:0005739">
    <property type="term" value="C:mitochondrion"/>
    <property type="evidence" value="ECO:0007669"/>
    <property type="project" value="UniProtKB-SubCell"/>
</dbReference>
<dbReference type="InterPro" id="IPR001412">
    <property type="entry name" value="aa-tRNA-synth_I_CS"/>
</dbReference>
<accession>A0A7R9HMP8</accession>
<dbReference type="InterPro" id="IPR008925">
    <property type="entry name" value="aa_tRNA-synth_I_cd-bd_sf"/>
</dbReference>
<keyword evidence="4 17" id="KW-0436">Ligase</keyword>
<dbReference type="HAMAP" id="MF_00022">
    <property type="entry name" value="Glu_tRNA_synth_type1"/>
    <property type="match status" value="1"/>
</dbReference>
<feature type="domain" description="Glutamyl/glutaminyl-tRNA synthetase class Ib catalytic" evidence="18">
    <location>
        <begin position="30"/>
        <end position="358"/>
    </location>
</feature>
<evidence type="ECO:0000256" key="2">
    <source>
        <dbReference type="ARBA" id="ARBA00007894"/>
    </source>
</evidence>
<dbReference type="PANTHER" id="PTHR43311:SF2">
    <property type="entry name" value="GLUTAMATE--TRNA LIGASE, MITOCHONDRIAL-RELATED"/>
    <property type="match status" value="1"/>
</dbReference>
<protein>
    <recommendedName>
        <fullName evidence="11">Nondiscriminating glutamyl-tRNA synthetase EARS2, mitochondrial</fullName>
        <ecNumber evidence="3">6.1.1.17</ecNumber>
        <ecNumber evidence="10">6.1.1.24</ecNumber>
    </recommendedName>
    <alternativeName>
        <fullName evidence="13">Glutamate--tRNA(Gln) ligase EARS2, mitochondrial</fullName>
    </alternativeName>
    <alternativeName>
        <fullName evidence="9">Glutamyl-tRNA synthetase</fullName>
    </alternativeName>
    <alternativeName>
        <fullName evidence="12">Mitochondrial glutamyl-tRNA synthetase</fullName>
    </alternativeName>
</protein>
<keyword evidence="8 17" id="KW-0030">Aminoacyl-tRNA synthetase</keyword>
<dbReference type="GO" id="GO:0005524">
    <property type="term" value="F:ATP binding"/>
    <property type="evidence" value="ECO:0007669"/>
    <property type="project" value="UniProtKB-KW"/>
</dbReference>
<keyword evidence="7 17" id="KW-0648">Protein biosynthesis</keyword>
<evidence type="ECO:0000256" key="4">
    <source>
        <dbReference type="ARBA" id="ARBA00022598"/>
    </source>
</evidence>
<evidence type="ECO:0000256" key="1">
    <source>
        <dbReference type="ARBA" id="ARBA00004173"/>
    </source>
</evidence>
<evidence type="ECO:0000259" key="19">
    <source>
        <dbReference type="Pfam" id="PF19269"/>
    </source>
</evidence>
<dbReference type="SUPFAM" id="SSF52374">
    <property type="entry name" value="Nucleotidylyl transferase"/>
    <property type="match status" value="1"/>
</dbReference>
<evidence type="ECO:0000313" key="20">
    <source>
        <dbReference type="EMBL" id="CAD7427956.1"/>
    </source>
</evidence>
<evidence type="ECO:0000256" key="5">
    <source>
        <dbReference type="ARBA" id="ARBA00022741"/>
    </source>
</evidence>
<comment type="similarity">
    <text evidence="2">Belongs to the class-I aminoacyl-tRNA synthetase family. Glutamate--tRNA ligase type 1 subfamily.</text>
</comment>
<dbReference type="InterPro" id="IPR020751">
    <property type="entry name" value="aa-tRNA-synth_I_codon-bd_sub2"/>
</dbReference>
<name>A0A7R9HMP8_9NEOP</name>
<evidence type="ECO:0000256" key="9">
    <source>
        <dbReference type="ARBA" id="ARBA00030865"/>
    </source>
</evidence>
<comment type="catalytic activity">
    <reaction evidence="14">
        <text>tRNA(Glu) + L-glutamate + ATP = L-glutamyl-tRNA(Glu) + AMP + diphosphate</text>
        <dbReference type="Rhea" id="RHEA:23540"/>
        <dbReference type="Rhea" id="RHEA-COMP:9663"/>
        <dbReference type="Rhea" id="RHEA-COMP:9680"/>
        <dbReference type="ChEBI" id="CHEBI:29985"/>
        <dbReference type="ChEBI" id="CHEBI:30616"/>
        <dbReference type="ChEBI" id="CHEBI:33019"/>
        <dbReference type="ChEBI" id="CHEBI:78442"/>
        <dbReference type="ChEBI" id="CHEBI:78520"/>
        <dbReference type="ChEBI" id="CHEBI:456215"/>
        <dbReference type="EC" id="6.1.1.17"/>
    </reaction>
    <physiologicalReaction direction="left-to-right" evidence="14">
        <dbReference type="Rhea" id="RHEA:23541"/>
    </physiologicalReaction>
</comment>
<comment type="catalytic activity">
    <reaction evidence="15">
        <text>tRNA(Glx) + L-glutamate + ATP = L-glutamyl-tRNA(Glx) + AMP + diphosphate</text>
        <dbReference type="Rhea" id="RHEA:18397"/>
        <dbReference type="Rhea" id="RHEA-COMP:9713"/>
        <dbReference type="Rhea" id="RHEA-COMP:9716"/>
        <dbReference type="ChEBI" id="CHEBI:29985"/>
        <dbReference type="ChEBI" id="CHEBI:30616"/>
        <dbReference type="ChEBI" id="CHEBI:33019"/>
        <dbReference type="ChEBI" id="CHEBI:78442"/>
        <dbReference type="ChEBI" id="CHEBI:78520"/>
        <dbReference type="ChEBI" id="CHEBI:456215"/>
        <dbReference type="EC" id="6.1.1.24"/>
    </reaction>
    <physiologicalReaction direction="left-to-right" evidence="15">
        <dbReference type="Rhea" id="RHEA:18398"/>
    </physiologicalReaction>
</comment>
<dbReference type="InterPro" id="IPR004527">
    <property type="entry name" value="Glu-tRNA-ligase_bac/mito"/>
</dbReference>
<dbReference type="Pfam" id="PF19269">
    <property type="entry name" value="Anticodon_2"/>
    <property type="match status" value="1"/>
</dbReference>
<evidence type="ECO:0000256" key="8">
    <source>
        <dbReference type="ARBA" id="ARBA00023146"/>
    </source>
</evidence>
<proteinExistence type="inferred from homology"/>
<dbReference type="GO" id="GO:0008270">
    <property type="term" value="F:zinc ion binding"/>
    <property type="evidence" value="ECO:0007669"/>
    <property type="project" value="InterPro"/>
</dbReference>
<evidence type="ECO:0000256" key="7">
    <source>
        <dbReference type="ARBA" id="ARBA00022917"/>
    </source>
</evidence>
<dbReference type="SUPFAM" id="SSF48163">
    <property type="entry name" value="An anticodon-binding domain of class I aminoacyl-tRNA synthetases"/>
    <property type="match status" value="1"/>
</dbReference>
<dbReference type="InterPro" id="IPR049940">
    <property type="entry name" value="GluQ/Sye"/>
</dbReference>
<keyword evidence="6 17" id="KW-0067">ATP-binding</keyword>
<dbReference type="NCBIfam" id="TIGR00464">
    <property type="entry name" value="gltX_bact"/>
    <property type="match status" value="1"/>
</dbReference>
<gene>
    <name evidence="20" type="ORF">TMSB3V08_LOCUS4781</name>
</gene>
<dbReference type="InterPro" id="IPR033910">
    <property type="entry name" value="GluRS_core"/>
</dbReference>
<dbReference type="GO" id="GO:0006424">
    <property type="term" value="P:glutamyl-tRNA aminoacylation"/>
    <property type="evidence" value="ECO:0007669"/>
    <property type="project" value="InterPro"/>
</dbReference>
<dbReference type="EC" id="6.1.1.24" evidence="10"/>